<dbReference type="Pfam" id="PF04256">
    <property type="entry name" value="DUF434"/>
    <property type="match status" value="1"/>
</dbReference>
<dbReference type="Pfam" id="PF18481">
    <property type="entry name" value="DUF5616"/>
    <property type="match status" value="1"/>
</dbReference>
<dbReference type="STRING" id="642492.Clole_0186"/>
<sequence>MKRGCNMGEVVRRGYVPSDSKEFNEAALQILNNAGEDLYYLLNRNYKIKGASTLIGNHYMLSERQRLALVRAISSQADLEIRKMKECQSPIEEVNIDGFNTIITLEVALSESLLVKGMDGTIRDLAGLRGTYRLIDKTRIAIQYLLETLEEKGIKKAHIFLDAPVSNSGRLKQLILEMSEAYPLEVRVEVINEVDAVLSGLKGVVSSDAIILNKCESWINLNASIIEEKIPSSWCIDFCN</sequence>
<evidence type="ECO:0000259" key="2">
    <source>
        <dbReference type="Pfam" id="PF18481"/>
    </source>
</evidence>
<dbReference type="RefSeq" id="WP_013655241.1">
    <property type="nucleotide sequence ID" value="NC_015275.1"/>
</dbReference>
<dbReference type="InterPro" id="IPR041652">
    <property type="entry name" value="DUF5616"/>
</dbReference>
<dbReference type="EMBL" id="CP002582">
    <property type="protein sequence ID" value="ADZ81940.1"/>
    <property type="molecule type" value="Genomic_DNA"/>
</dbReference>
<organism evidence="3 4">
    <name type="scientific">Cellulosilyticum lentocellum (strain ATCC 49066 / DSM 5427 / NCIMB 11756 / RHM5)</name>
    <name type="common">Clostridium lentocellum</name>
    <dbReference type="NCBI Taxonomy" id="642492"/>
    <lineage>
        <taxon>Bacteria</taxon>
        <taxon>Bacillati</taxon>
        <taxon>Bacillota</taxon>
        <taxon>Clostridia</taxon>
        <taxon>Lachnospirales</taxon>
        <taxon>Cellulosilyticaceae</taxon>
        <taxon>Cellulosilyticum</taxon>
    </lineage>
</organism>
<name>F2JHZ6_CELLD</name>
<reference evidence="3 4" key="1">
    <citation type="journal article" date="2011" name="J. Bacteriol.">
        <title>Complete genome sequence of the cellulose-degrading bacterium Cellulosilyticum lentocellum.</title>
        <authorList>
            <consortium name="US DOE Joint Genome Institute"/>
            <person name="Miller D.A."/>
            <person name="Suen G."/>
            <person name="Bruce D."/>
            <person name="Copeland A."/>
            <person name="Cheng J.F."/>
            <person name="Detter C."/>
            <person name="Goodwin L.A."/>
            <person name="Han C.S."/>
            <person name="Hauser L.J."/>
            <person name="Land M.L."/>
            <person name="Lapidus A."/>
            <person name="Lucas S."/>
            <person name="Meincke L."/>
            <person name="Pitluck S."/>
            <person name="Tapia R."/>
            <person name="Teshima H."/>
            <person name="Woyke T."/>
            <person name="Fox B.G."/>
            <person name="Angert E.R."/>
            <person name="Currie C.R."/>
        </authorList>
    </citation>
    <scope>NUCLEOTIDE SEQUENCE [LARGE SCALE GENOMIC DNA]</scope>
    <source>
        <strain evidence="4">ATCC 49066 / DSM 5427 / NCIMB 11756 / RHM5</strain>
    </source>
</reference>
<gene>
    <name evidence="3" type="ordered locus">Clole_0186</name>
</gene>
<dbReference type="eggNOG" id="COG2454">
    <property type="taxonomic scope" value="Bacteria"/>
</dbReference>
<dbReference type="HOGENOM" id="CLU_102155_0_0_9"/>
<dbReference type="AlphaFoldDB" id="F2JHZ6"/>
<dbReference type="InterPro" id="IPR007368">
    <property type="entry name" value="DUF434"/>
</dbReference>
<feature type="domain" description="DUF5616" evidence="2">
    <location>
        <begin position="92"/>
        <end position="223"/>
    </location>
</feature>
<dbReference type="PANTHER" id="PTHR42252:SF1">
    <property type="entry name" value="DUF434 DOMAIN-CONTAINING PROTEIN"/>
    <property type="match status" value="1"/>
</dbReference>
<keyword evidence="4" id="KW-1185">Reference proteome</keyword>
<dbReference type="KEGG" id="cle:Clole_0186"/>
<feature type="domain" description="DUF434" evidence="1">
    <location>
        <begin position="31"/>
        <end position="85"/>
    </location>
</feature>
<evidence type="ECO:0000313" key="3">
    <source>
        <dbReference type="EMBL" id="ADZ81940.1"/>
    </source>
</evidence>
<evidence type="ECO:0008006" key="5">
    <source>
        <dbReference type="Google" id="ProtNLM"/>
    </source>
</evidence>
<protein>
    <recommendedName>
        <fullName evidence="5">DUF434 domain-containing protein</fullName>
    </recommendedName>
</protein>
<dbReference type="PANTHER" id="PTHR42252">
    <property type="entry name" value="DUF5616 DOMAIN-CONTAINING PROTEIN"/>
    <property type="match status" value="1"/>
</dbReference>
<evidence type="ECO:0000313" key="4">
    <source>
        <dbReference type="Proteomes" id="UP000008467"/>
    </source>
</evidence>
<evidence type="ECO:0000259" key="1">
    <source>
        <dbReference type="Pfam" id="PF04256"/>
    </source>
</evidence>
<proteinExistence type="predicted"/>
<accession>F2JHZ6</accession>
<dbReference type="Proteomes" id="UP000008467">
    <property type="component" value="Chromosome"/>
</dbReference>